<reference evidence="7" key="1">
    <citation type="submission" date="2025-08" db="UniProtKB">
        <authorList>
            <consortium name="RefSeq"/>
        </authorList>
    </citation>
    <scope>IDENTIFICATION</scope>
    <source>
        <strain evidence="7">USDA-PBARC FA_bdor</strain>
        <tissue evidence="7">Whole organism</tissue>
    </source>
</reference>
<dbReference type="OrthoDB" id="329666at2759"/>
<evidence type="ECO:0000313" key="6">
    <source>
        <dbReference type="Proteomes" id="UP000694866"/>
    </source>
</evidence>
<proteinExistence type="inferred from homology"/>
<protein>
    <recommendedName>
        <fullName evidence="3">Mini-chromosome maintenance complex-binding protein</fullName>
    </recommendedName>
</protein>
<dbReference type="PANTHER" id="PTHR13489">
    <property type="entry name" value="MINI-CHROMOSOME MAINTENANCE COMPLEX-BINDING PROTEIN"/>
    <property type="match status" value="1"/>
</dbReference>
<dbReference type="KEGG" id="fas:105271357"/>
<dbReference type="Proteomes" id="UP000694866">
    <property type="component" value="Unplaced"/>
</dbReference>
<organism evidence="6 7">
    <name type="scientific">Fopius arisanus</name>
    <dbReference type="NCBI Taxonomy" id="64838"/>
    <lineage>
        <taxon>Eukaryota</taxon>
        <taxon>Metazoa</taxon>
        <taxon>Ecdysozoa</taxon>
        <taxon>Arthropoda</taxon>
        <taxon>Hexapoda</taxon>
        <taxon>Insecta</taxon>
        <taxon>Pterygota</taxon>
        <taxon>Neoptera</taxon>
        <taxon>Endopterygota</taxon>
        <taxon>Hymenoptera</taxon>
        <taxon>Apocrita</taxon>
        <taxon>Ichneumonoidea</taxon>
        <taxon>Braconidae</taxon>
        <taxon>Opiinae</taxon>
        <taxon>Fopius</taxon>
    </lineage>
</organism>
<evidence type="ECO:0000256" key="4">
    <source>
        <dbReference type="ARBA" id="ARBA00023242"/>
    </source>
</evidence>
<name>A0A9R1TLI6_9HYME</name>
<dbReference type="GO" id="GO:0005634">
    <property type="term" value="C:nucleus"/>
    <property type="evidence" value="ECO:0007669"/>
    <property type="project" value="UniProtKB-SubCell"/>
</dbReference>
<gene>
    <name evidence="7" type="primary">LOC105271357</name>
</gene>
<dbReference type="RefSeq" id="XP_011311166.1">
    <property type="nucleotide sequence ID" value="XM_011312864.1"/>
</dbReference>
<dbReference type="GO" id="GO:0003682">
    <property type="term" value="F:chromatin binding"/>
    <property type="evidence" value="ECO:0007669"/>
    <property type="project" value="TreeGrafter"/>
</dbReference>
<comment type="subcellular location">
    <subcellularLocation>
        <location evidence="1">Nucleus</location>
    </subcellularLocation>
</comment>
<evidence type="ECO:0000256" key="2">
    <source>
        <dbReference type="ARBA" id="ARBA00007925"/>
    </source>
</evidence>
<sequence length="573" mass="66108">MNVVSVTDWTCEYFLNNRASCKIFLENVEEVREIPSINSTALHNLRDGQLVRFRGMIQDMYNPEFYFERYEVIDRNGGKIIRSGMYRDTALCQENESILLESENNKNAERQTFVVISVPGLNDWAREKSPDLKLTLEKSPRLSMKRPLEEDEEAMDTTEPAKKREKEEINLNGMERRDKSLPENLLNFPIPIEGGRACIVKVYEEDAAFKLNQVVDVIGFISLDPTVHTVCDPEELEYDAEIRTHNPPTSLIPRLHAVAITHSIEDLPRRYPHITPNIGSTRSNLHKMFSHVLFGDDLAADFLIAHLLSTVYLRRNDLCLGNYPLNITNFPIEKFPDFPRILYDVLKKIVPKSHYFECTLDSLNNGCFVPKKDYESNRLTSGALQLSNNTHLVIDETKLTAGKLSVEGRKNYQAIDNLLTLQKVTYDFKFYTMEHEADIPILILSETKSFLPCTVQVPLSIDKDVENGYSKVDQILTLHLGDENRVEDVRQYLRKLQRLVFQIDEEITSAIQEDFVELRKLDDKINGDNLHLLIVLARLMAISHGETSLTLPRWKDTVRKEIQRLGRVRQRTK</sequence>
<dbReference type="AlphaFoldDB" id="A0A9R1TLI6"/>
<comment type="similarity">
    <text evidence="2">Belongs to the MCMBP family.</text>
</comment>
<keyword evidence="6" id="KW-1185">Reference proteome</keyword>
<evidence type="ECO:0000256" key="3">
    <source>
        <dbReference type="ARBA" id="ARBA00015405"/>
    </source>
</evidence>
<dbReference type="Pfam" id="PF09739">
    <property type="entry name" value="MCM_bind"/>
    <property type="match status" value="1"/>
</dbReference>
<evidence type="ECO:0000256" key="5">
    <source>
        <dbReference type="SAM" id="MobiDB-lite"/>
    </source>
</evidence>
<feature type="region of interest" description="Disordered" evidence="5">
    <location>
        <begin position="139"/>
        <end position="176"/>
    </location>
</feature>
<evidence type="ECO:0000256" key="1">
    <source>
        <dbReference type="ARBA" id="ARBA00004123"/>
    </source>
</evidence>
<dbReference type="PANTHER" id="PTHR13489:SF0">
    <property type="entry name" value="MINI-CHROMOSOME MAINTENANCE COMPLEX-BINDING PROTEIN"/>
    <property type="match status" value="1"/>
</dbReference>
<feature type="compositionally biased region" description="Basic and acidic residues" evidence="5">
    <location>
        <begin position="159"/>
        <end position="176"/>
    </location>
</feature>
<dbReference type="GeneID" id="105271357"/>
<dbReference type="InterPro" id="IPR019140">
    <property type="entry name" value="MCM_complex-bd"/>
</dbReference>
<evidence type="ECO:0000313" key="7">
    <source>
        <dbReference type="RefSeq" id="XP_011311166.1"/>
    </source>
</evidence>
<accession>A0A9R1TLI6</accession>
<keyword evidence="4" id="KW-0539">Nucleus</keyword>
<dbReference type="GO" id="GO:0006261">
    <property type="term" value="P:DNA-templated DNA replication"/>
    <property type="evidence" value="ECO:0007669"/>
    <property type="project" value="TreeGrafter"/>
</dbReference>